<sequence length="65" mass="7121">MADPGSDVWSAATEGAVHKCAAGRAGQGRAGRHGDYDEAFLDWIFWRYLATVEPTDRLIVARNLT</sequence>
<protein>
    <submittedName>
        <fullName evidence="1">Uncharacterized protein</fullName>
    </submittedName>
</protein>
<gene>
    <name evidence="1" type="ORF">OG699_43675</name>
</gene>
<dbReference type="EMBL" id="CP109546">
    <property type="protein sequence ID" value="WTZ14254.1"/>
    <property type="molecule type" value="Genomic_DNA"/>
</dbReference>
<reference evidence="1" key="1">
    <citation type="submission" date="2022-10" db="EMBL/GenBank/DDBJ databases">
        <title>The complete genomes of actinobacterial strains from the NBC collection.</title>
        <authorList>
            <person name="Joergensen T.S."/>
            <person name="Alvarez Arevalo M."/>
            <person name="Sterndorff E.B."/>
            <person name="Faurdal D."/>
            <person name="Vuksanovic O."/>
            <person name="Mourched A.-S."/>
            <person name="Charusanti P."/>
            <person name="Shaw S."/>
            <person name="Blin K."/>
            <person name="Weber T."/>
        </authorList>
    </citation>
    <scope>NUCLEOTIDE SEQUENCE</scope>
    <source>
        <strain evidence="1">NBC_01393</strain>
    </source>
</reference>
<evidence type="ECO:0000313" key="1">
    <source>
        <dbReference type="EMBL" id="WTZ14254.1"/>
    </source>
</evidence>
<proteinExistence type="predicted"/>
<name>A0AAU3ICE8_9ACTN</name>
<accession>A0AAU3ICE8</accession>
<organism evidence="1">
    <name type="scientific">Streptomyces sp. NBC_01393</name>
    <dbReference type="NCBI Taxonomy" id="2903851"/>
    <lineage>
        <taxon>Bacteria</taxon>
        <taxon>Bacillati</taxon>
        <taxon>Actinomycetota</taxon>
        <taxon>Actinomycetes</taxon>
        <taxon>Kitasatosporales</taxon>
        <taxon>Streptomycetaceae</taxon>
        <taxon>Streptomyces</taxon>
    </lineage>
</organism>
<dbReference type="AlphaFoldDB" id="A0AAU3ICE8"/>